<sequence>MTKKIHVAAENAALRESLKATIETFDIGDVVMASTEGEEGTVAVRETKPDILVVSTSVEEDTAEHLQWYRDAAPQAHIVGFAFNDRQAEDLRDLGIETVVSVKSPRAEVIRILQQVDRDTPD</sequence>
<evidence type="ECO:0000313" key="2">
    <source>
        <dbReference type="Proteomes" id="UP000248916"/>
    </source>
</evidence>
<dbReference type="RefSeq" id="WP_111538129.1">
    <property type="nucleotide sequence ID" value="NZ_QKZL01000015.1"/>
</dbReference>
<dbReference type="EMBL" id="QKZL01000015">
    <property type="protein sequence ID" value="PZX14247.1"/>
    <property type="molecule type" value="Genomic_DNA"/>
</dbReference>
<reference evidence="1 2" key="1">
    <citation type="submission" date="2018-06" db="EMBL/GenBank/DDBJ databases">
        <title>Genomic Encyclopedia of Archaeal and Bacterial Type Strains, Phase II (KMG-II): from individual species to whole genera.</title>
        <authorList>
            <person name="Goeker M."/>
        </authorList>
    </citation>
    <scope>NUCLEOTIDE SEQUENCE [LARGE SCALE GENOMIC DNA]</scope>
    <source>
        <strain evidence="1 2">DSM 22009</strain>
    </source>
</reference>
<evidence type="ECO:0000313" key="1">
    <source>
        <dbReference type="EMBL" id="PZX14247.1"/>
    </source>
</evidence>
<evidence type="ECO:0008006" key="3">
    <source>
        <dbReference type="Google" id="ProtNLM"/>
    </source>
</evidence>
<name>A0A2W7N7S7_9RHOB</name>
<keyword evidence="2" id="KW-1185">Reference proteome</keyword>
<dbReference type="Gene3D" id="3.40.50.720">
    <property type="entry name" value="NAD(P)-binding Rossmann-like Domain"/>
    <property type="match status" value="1"/>
</dbReference>
<accession>A0A2W7N7S7</accession>
<proteinExistence type="predicted"/>
<protein>
    <recommendedName>
        <fullName evidence="3">Response regulatory domain-containing protein</fullName>
    </recommendedName>
</protein>
<gene>
    <name evidence="1" type="ORF">LX81_03046</name>
</gene>
<comment type="caution">
    <text evidence="1">The sequence shown here is derived from an EMBL/GenBank/DDBJ whole genome shotgun (WGS) entry which is preliminary data.</text>
</comment>
<dbReference type="Proteomes" id="UP000248916">
    <property type="component" value="Unassembled WGS sequence"/>
</dbReference>
<dbReference type="AlphaFoldDB" id="A0A2W7N7S7"/>
<organism evidence="1 2">
    <name type="scientific">Palleronia aestuarii</name>
    <dbReference type="NCBI Taxonomy" id="568105"/>
    <lineage>
        <taxon>Bacteria</taxon>
        <taxon>Pseudomonadati</taxon>
        <taxon>Pseudomonadota</taxon>
        <taxon>Alphaproteobacteria</taxon>
        <taxon>Rhodobacterales</taxon>
        <taxon>Roseobacteraceae</taxon>
        <taxon>Palleronia</taxon>
    </lineage>
</organism>
<dbReference type="OrthoDB" id="9796140at2"/>